<comment type="caution">
    <text evidence="1">The sequence shown here is derived from an EMBL/GenBank/DDBJ whole genome shotgun (WGS) entry which is preliminary data.</text>
</comment>
<dbReference type="Gene3D" id="1.10.287.1060">
    <property type="entry name" value="ESAT-6-like"/>
    <property type="match status" value="1"/>
</dbReference>
<keyword evidence="2" id="KW-1185">Reference proteome</keyword>
<gene>
    <name evidence="1" type="ORF">GCM10009751_13730</name>
</gene>
<evidence type="ECO:0000313" key="1">
    <source>
        <dbReference type="EMBL" id="GAA1857562.1"/>
    </source>
</evidence>
<proteinExistence type="predicted"/>
<dbReference type="Proteomes" id="UP001501094">
    <property type="component" value="Unassembled WGS sequence"/>
</dbReference>
<protein>
    <recommendedName>
        <fullName evidence="3">WXG100 family type VII secretion target</fullName>
    </recommendedName>
</protein>
<dbReference type="SUPFAM" id="SSF140453">
    <property type="entry name" value="EsxAB dimer-like"/>
    <property type="match status" value="1"/>
</dbReference>
<reference evidence="1 2" key="1">
    <citation type="journal article" date="2019" name="Int. J. Syst. Evol. Microbiol.">
        <title>The Global Catalogue of Microorganisms (GCM) 10K type strain sequencing project: providing services to taxonomists for standard genome sequencing and annotation.</title>
        <authorList>
            <consortium name="The Broad Institute Genomics Platform"/>
            <consortium name="The Broad Institute Genome Sequencing Center for Infectious Disease"/>
            <person name="Wu L."/>
            <person name="Ma J."/>
        </authorList>
    </citation>
    <scope>NUCLEOTIDE SEQUENCE [LARGE SCALE GENOMIC DNA]</scope>
    <source>
        <strain evidence="1 2">JCM 14326</strain>
    </source>
</reference>
<sequence>MGEKFDMGDDTLVRLAKKTQGSGEDLTMLVRQLGQAAEPLEGKFNGQARAAFDRFKGRTDEIAVELTSALAAVLGGVVGMEKAFAQGDVEGADGFAGSEGSANFDAARFGGGR</sequence>
<organism evidence="1 2">
    <name type="scientific">Myceligenerans crystallogenes</name>
    <dbReference type="NCBI Taxonomy" id="316335"/>
    <lineage>
        <taxon>Bacteria</taxon>
        <taxon>Bacillati</taxon>
        <taxon>Actinomycetota</taxon>
        <taxon>Actinomycetes</taxon>
        <taxon>Micrococcales</taxon>
        <taxon>Promicromonosporaceae</taxon>
        <taxon>Myceligenerans</taxon>
    </lineage>
</organism>
<evidence type="ECO:0008006" key="3">
    <source>
        <dbReference type="Google" id="ProtNLM"/>
    </source>
</evidence>
<evidence type="ECO:0000313" key="2">
    <source>
        <dbReference type="Proteomes" id="UP001501094"/>
    </source>
</evidence>
<name>A0ABN2N9C5_9MICO</name>
<dbReference type="EMBL" id="BAAANL010000002">
    <property type="protein sequence ID" value="GAA1857562.1"/>
    <property type="molecule type" value="Genomic_DNA"/>
</dbReference>
<accession>A0ABN2N9C5</accession>
<dbReference type="InterPro" id="IPR036689">
    <property type="entry name" value="ESAT-6-like_sf"/>
</dbReference>